<dbReference type="PANTHER" id="PTHR39420:SF1">
    <property type="entry name" value="HYDROLASE"/>
    <property type="match status" value="1"/>
</dbReference>
<comment type="caution">
    <text evidence="1">The sequence shown here is derived from an EMBL/GenBank/DDBJ whole genome shotgun (WGS) entry which is preliminary data.</text>
</comment>
<dbReference type="Pfam" id="PF10103">
    <property type="entry name" value="Zincin_2"/>
    <property type="match status" value="1"/>
</dbReference>
<dbReference type="PANTHER" id="PTHR39420">
    <property type="match status" value="1"/>
</dbReference>
<dbReference type="Proteomes" id="UP000321234">
    <property type="component" value="Unassembled WGS sequence"/>
</dbReference>
<name>A0A5C8Z4X5_9ACTN</name>
<dbReference type="Gene3D" id="1.20.150.30">
    <property type="entry name" value="Zincin-like metallopeptidase, N-terminal domain"/>
    <property type="match status" value="1"/>
</dbReference>
<keyword evidence="2" id="KW-1185">Reference proteome</keyword>
<dbReference type="InterPro" id="IPR042271">
    <property type="entry name" value="Zinicin_2_N"/>
</dbReference>
<dbReference type="AlphaFoldDB" id="A0A5C8Z4X5"/>
<protein>
    <submittedName>
        <fullName evidence="1">Coenzyme F420 biosynthesis-associated protein</fullName>
    </submittedName>
</protein>
<dbReference type="NCBIfam" id="TIGR03883">
    <property type="entry name" value="DUF2342_F420"/>
    <property type="match status" value="1"/>
</dbReference>
<dbReference type="EMBL" id="VKAC01000015">
    <property type="protein sequence ID" value="TXR52384.1"/>
    <property type="molecule type" value="Genomic_DNA"/>
</dbReference>
<sequence>MVDWDLAARTATRLARPGPRVSAAEARRVVDVVREAAAESPPHVARVSQLLVPAGPPARVVERGAWARANVASFASLLSPVVDEALDERRARSARSSLRGLGVARRVTGVQLGSLLALLSSRVLGQYDALGEGPGTGDLLVVAPNVLAVQRELGLDLRDFARWVCLHEETHRVQFAAAPWLADHLRERARALSGDVLRGPGAGADRVAQTLRGLRGAVEGVRGSGTPASGSSGPGGSGLGVLDLATTADQRRALAEVTAVMALLEGHADVVMDDVGPSVVPTVATIRRRFSARRGSSRGLLDAVLRHGLGLEAKLRQYADGARFVRGVVGEVGTGGFNAVWSSPAALPLPEEVADPAAWVRRVHG</sequence>
<dbReference type="SUPFAM" id="SSF55486">
    <property type="entry name" value="Metalloproteases ('zincins'), catalytic domain"/>
    <property type="match status" value="1"/>
</dbReference>
<proteinExistence type="predicted"/>
<dbReference type="InterPro" id="IPR018766">
    <property type="entry name" value="Zinicin_2"/>
</dbReference>
<evidence type="ECO:0000313" key="2">
    <source>
        <dbReference type="Proteomes" id="UP000321234"/>
    </source>
</evidence>
<organism evidence="1 2">
    <name type="scientific">Quadrisphaera setariae</name>
    <dbReference type="NCBI Taxonomy" id="2593304"/>
    <lineage>
        <taxon>Bacteria</taxon>
        <taxon>Bacillati</taxon>
        <taxon>Actinomycetota</taxon>
        <taxon>Actinomycetes</taxon>
        <taxon>Kineosporiales</taxon>
        <taxon>Kineosporiaceae</taxon>
        <taxon>Quadrisphaera</taxon>
    </lineage>
</organism>
<accession>A0A5C8Z4X5</accession>
<gene>
    <name evidence="1" type="ORF">FMM08_20430</name>
</gene>
<dbReference type="NCBIfam" id="TIGR03624">
    <property type="entry name" value="putative hydrolase"/>
    <property type="match status" value="1"/>
</dbReference>
<dbReference type="InterPro" id="IPR022454">
    <property type="entry name" value="CHP03883_F420-assoc"/>
</dbReference>
<reference evidence="1 2" key="1">
    <citation type="submission" date="2019-07" db="EMBL/GenBank/DDBJ databases">
        <title>Quadrisphaera sp. strain DD2A genome sequencing and assembly.</title>
        <authorList>
            <person name="Kim I."/>
        </authorList>
    </citation>
    <scope>NUCLEOTIDE SEQUENCE [LARGE SCALE GENOMIC DNA]</scope>
    <source>
        <strain evidence="1 2">DD2A</strain>
    </source>
</reference>
<evidence type="ECO:0000313" key="1">
    <source>
        <dbReference type="EMBL" id="TXR52384.1"/>
    </source>
</evidence>
<dbReference type="OrthoDB" id="142939at2"/>